<organism evidence="9 10">
    <name type="scientific">Tribolium castaneum</name>
    <name type="common">Red flour beetle</name>
    <dbReference type="NCBI Taxonomy" id="7070"/>
    <lineage>
        <taxon>Eukaryota</taxon>
        <taxon>Metazoa</taxon>
        <taxon>Ecdysozoa</taxon>
        <taxon>Arthropoda</taxon>
        <taxon>Hexapoda</taxon>
        <taxon>Insecta</taxon>
        <taxon>Pterygota</taxon>
        <taxon>Neoptera</taxon>
        <taxon>Endopterygota</taxon>
        <taxon>Coleoptera</taxon>
        <taxon>Polyphaga</taxon>
        <taxon>Cucujiformia</taxon>
        <taxon>Tenebrionidae</taxon>
        <taxon>Tenebrionidae incertae sedis</taxon>
        <taxon>Tribolium</taxon>
    </lineage>
</organism>
<dbReference type="HOGENOM" id="CLU_060014_0_0_1"/>
<dbReference type="GO" id="GO:0050909">
    <property type="term" value="P:sensory perception of taste"/>
    <property type="evidence" value="ECO:0007669"/>
    <property type="project" value="InterPro"/>
</dbReference>
<feature type="transmembrane region" description="Helical" evidence="8">
    <location>
        <begin position="207"/>
        <end position="227"/>
    </location>
</feature>
<evidence type="ECO:0000256" key="1">
    <source>
        <dbReference type="ARBA" id="ARBA00004651"/>
    </source>
</evidence>
<keyword evidence="5 8" id="KW-0472">Membrane</keyword>
<evidence type="ECO:0000313" key="9">
    <source>
        <dbReference type="EMBL" id="EFA09285.1"/>
    </source>
</evidence>
<dbReference type="GO" id="GO:0007635">
    <property type="term" value="P:chemosensory behavior"/>
    <property type="evidence" value="ECO:0000318"/>
    <property type="project" value="GO_Central"/>
</dbReference>
<feature type="transmembrane region" description="Helical" evidence="8">
    <location>
        <begin position="115"/>
        <end position="134"/>
    </location>
</feature>
<feature type="transmembrane region" description="Helical" evidence="8">
    <location>
        <begin position="74"/>
        <end position="95"/>
    </location>
</feature>
<dbReference type="GO" id="GO:0008049">
    <property type="term" value="P:male courtship behavior"/>
    <property type="evidence" value="ECO:0000318"/>
    <property type="project" value="GO_Central"/>
</dbReference>
<feature type="transmembrane region" description="Helical" evidence="8">
    <location>
        <begin position="324"/>
        <end position="343"/>
    </location>
</feature>
<dbReference type="GO" id="GO:0030424">
    <property type="term" value="C:axon"/>
    <property type="evidence" value="ECO:0000318"/>
    <property type="project" value="GO_Central"/>
</dbReference>
<dbReference type="GO" id="GO:0005886">
    <property type="term" value="C:plasma membrane"/>
    <property type="evidence" value="ECO:0007669"/>
    <property type="project" value="UniProtKB-SubCell"/>
</dbReference>
<comment type="similarity">
    <text evidence="8">Belongs to the insect chemoreceptor superfamily. Gustatory receptor (GR) family.</text>
</comment>
<gene>
    <name evidence="9" type="primary">TcGr76</name>
    <name evidence="9" type="ORF">TcasGA2_TC030172</name>
</gene>
<feature type="transmembrane region" description="Helical" evidence="8">
    <location>
        <begin position="248"/>
        <end position="269"/>
    </location>
</feature>
<dbReference type="FunCoup" id="D6WXU1">
    <property type="interactions" value="91"/>
</dbReference>
<accession>D6WXU1</accession>
<evidence type="ECO:0000256" key="7">
    <source>
        <dbReference type="ARBA" id="ARBA00023224"/>
    </source>
</evidence>
<evidence type="ECO:0000256" key="4">
    <source>
        <dbReference type="ARBA" id="ARBA00022989"/>
    </source>
</evidence>
<dbReference type="InParanoid" id="D6WXU1"/>
<evidence type="ECO:0000256" key="8">
    <source>
        <dbReference type="RuleBase" id="RU363108"/>
    </source>
</evidence>
<dbReference type="GO" id="GO:0030425">
    <property type="term" value="C:dendrite"/>
    <property type="evidence" value="ECO:0000318"/>
    <property type="project" value="GO_Central"/>
</dbReference>
<dbReference type="Pfam" id="PF08395">
    <property type="entry name" value="7tm_7"/>
    <property type="match status" value="1"/>
</dbReference>
<reference evidence="9 10" key="2">
    <citation type="journal article" date="2010" name="Nucleic Acids Res.">
        <title>BeetleBase in 2010: revisions to provide comprehensive genomic information for Tribolium castaneum.</title>
        <authorList>
            <person name="Kim H.S."/>
            <person name="Murphy T."/>
            <person name="Xia J."/>
            <person name="Caragea D."/>
            <person name="Park Y."/>
            <person name="Beeman R.W."/>
            <person name="Lorenzen M.D."/>
            <person name="Butcher S."/>
            <person name="Manak J.R."/>
            <person name="Brown S.J."/>
        </authorList>
    </citation>
    <scope>GENOME REANNOTATION</scope>
    <source>
        <strain evidence="9 10">Georgia GA2</strain>
    </source>
</reference>
<reference evidence="9 10" key="1">
    <citation type="journal article" date="2008" name="Nature">
        <title>The genome of the model beetle and pest Tribolium castaneum.</title>
        <authorList>
            <consortium name="Tribolium Genome Sequencing Consortium"/>
            <person name="Richards S."/>
            <person name="Gibbs R.A."/>
            <person name="Weinstock G.M."/>
            <person name="Brown S.J."/>
            <person name="Denell R."/>
            <person name="Beeman R.W."/>
            <person name="Gibbs R."/>
            <person name="Beeman R.W."/>
            <person name="Brown S.J."/>
            <person name="Bucher G."/>
            <person name="Friedrich M."/>
            <person name="Grimmelikhuijzen C.J."/>
            <person name="Klingler M."/>
            <person name="Lorenzen M."/>
            <person name="Richards S."/>
            <person name="Roth S."/>
            <person name="Schroder R."/>
            <person name="Tautz D."/>
            <person name="Zdobnov E.M."/>
            <person name="Muzny D."/>
            <person name="Gibbs R.A."/>
            <person name="Weinstock G.M."/>
            <person name="Attaway T."/>
            <person name="Bell S."/>
            <person name="Buhay C.J."/>
            <person name="Chandrabose M.N."/>
            <person name="Chavez D."/>
            <person name="Clerk-Blankenburg K.P."/>
            <person name="Cree A."/>
            <person name="Dao M."/>
            <person name="Davis C."/>
            <person name="Chacko J."/>
            <person name="Dinh H."/>
            <person name="Dugan-Rocha S."/>
            <person name="Fowler G."/>
            <person name="Garner T.T."/>
            <person name="Garnes J."/>
            <person name="Gnirke A."/>
            <person name="Hawes A."/>
            <person name="Hernandez J."/>
            <person name="Hines S."/>
            <person name="Holder M."/>
            <person name="Hume J."/>
            <person name="Jhangiani S.N."/>
            <person name="Joshi V."/>
            <person name="Khan Z.M."/>
            <person name="Jackson L."/>
            <person name="Kovar C."/>
            <person name="Kowis A."/>
            <person name="Lee S."/>
            <person name="Lewis L.R."/>
            <person name="Margolis J."/>
            <person name="Morgan M."/>
            <person name="Nazareth L.V."/>
            <person name="Nguyen N."/>
            <person name="Okwuonu G."/>
            <person name="Parker D."/>
            <person name="Richards S."/>
            <person name="Ruiz S.J."/>
            <person name="Santibanez J."/>
            <person name="Savard J."/>
            <person name="Scherer S.E."/>
            <person name="Schneider B."/>
            <person name="Sodergren E."/>
            <person name="Tautz D."/>
            <person name="Vattahil S."/>
            <person name="Villasana D."/>
            <person name="White C.S."/>
            <person name="Wright R."/>
            <person name="Park Y."/>
            <person name="Beeman R.W."/>
            <person name="Lord J."/>
            <person name="Oppert B."/>
            <person name="Lorenzen M."/>
            <person name="Brown S."/>
            <person name="Wang L."/>
            <person name="Savard J."/>
            <person name="Tautz D."/>
            <person name="Richards S."/>
            <person name="Weinstock G."/>
            <person name="Gibbs R.A."/>
            <person name="Liu Y."/>
            <person name="Worley K."/>
            <person name="Weinstock G."/>
            <person name="Elsik C.G."/>
            <person name="Reese J.T."/>
            <person name="Elhaik E."/>
            <person name="Landan G."/>
            <person name="Graur D."/>
            <person name="Arensburger P."/>
            <person name="Atkinson P."/>
            <person name="Beeman R.W."/>
            <person name="Beidler J."/>
            <person name="Brown S.J."/>
            <person name="Demuth J.P."/>
            <person name="Drury D.W."/>
            <person name="Du Y.Z."/>
            <person name="Fujiwara H."/>
            <person name="Lorenzen M."/>
            <person name="Maselli V."/>
            <person name="Osanai M."/>
            <person name="Park Y."/>
            <person name="Robertson H.M."/>
            <person name="Tu Z."/>
            <person name="Wang J.J."/>
            <person name="Wang S."/>
            <person name="Richards S."/>
            <person name="Song H."/>
            <person name="Zhang L."/>
            <person name="Sodergren E."/>
            <person name="Werner D."/>
            <person name="Stanke M."/>
            <person name="Morgenstern B."/>
            <person name="Solovyev V."/>
            <person name="Kosarev P."/>
            <person name="Brown G."/>
            <person name="Chen H.C."/>
            <person name="Ermolaeva O."/>
            <person name="Hlavina W."/>
            <person name="Kapustin Y."/>
            <person name="Kiryutin B."/>
            <person name="Kitts P."/>
            <person name="Maglott D."/>
            <person name="Pruitt K."/>
            <person name="Sapojnikov V."/>
            <person name="Souvorov A."/>
            <person name="Mackey A.J."/>
            <person name="Waterhouse R.M."/>
            <person name="Wyder S."/>
            <person name="Zdobnov E.M."/>
            <person name="Zdobnov E.M."/>
            <person name="Wyder S."/>
            <person name="Kriventseva E.V."/>
            <person name="Kadowaki T."/>
            <person name="Bork P."/>
            <person name="Aranda M."/>
            <person name="Bao R."/>
            <person name="Beermann A."/>
            <person name="Berns N."/>
            <person name="Bolognesi R."/>
            <person name="Bonneton F."/>
            <person name="Bopp D."/>
            <person name="Brown S.J."/>
            <person name="Bucher G."/>
            <person name="Butts T."/>
            <person name="Chaumot A."/>
            <person name="Denell R.E."/>
            <person name="Ferrier D.E."/>
            <person name="Friedrich M."/>
            <person name="Gordon C.M."/>
            <person name="Jindra M."/>
            <person name="Klingler M."/>
            <person name="Lan Q."/>
            <person name="Lattorff H.M."/>
            <person name="Laudet V."/>
            <person name="von Levetsow C."/>
            <person name="Liu Z."/>
            <person name="Lutz R."/>
            <person name="Lynch J.A."/>
            <person name="da Fonseca R.N."/>
            <person name="Posnien N."/>
            <person name="Reuter R."/>
            <person name="Roth S."/>
            <person name="Savard J."/>
            <person name="Schinko J.B."/>
            <person name="Schmitt C."/>
            <person name="Schoppmeier M."/>
            <person name="Schroder R."/>
            <person name="Shippy T.D."/>
            <person name="Simonnet F."/>
            <person name="Marques-Souza H."/>
            <person name="Tautz D."/>
            <person name="Tomoyasu Y."/>
            <person name="Trauner J."/>
            <person name="Van der Zee M."/>
            <person name="Vervoort M."/>
            <person name="Wittkopp N."/>
            <person name="Wimmer E.A."/>
            <person name="Yang X."/>
            <person name="Jones A.K."/>
            <person name="Sattelle D.B."/>
            <person name="Ebert P.R."/>
            <person name="Nelson D."/>
            <person name="Scott J.G."/>
            <person name="Beeman R.W."/>
            <person name="Muthukrishnan S."/>
            <person name="Kramer K.J."/>
            <person name="Arakane Y."/>
            <person name="Beeman R.W."/>
            <person name="Zhu Q."/>
            <person name="Hogenkamp D."/>
            <person name="Dixit R."/>
            <person name="Oppert B."/>
            <person name="Jiang H."/>
            <person name="Zou Z."/>
            <person name="Marshall J."/>
            <person name="Elpidina E."/>
            <person name="Vinokurov K."/>
            <person name="Oppert C."/>
            <person name="Zou Z."/>
            <person name="Evans J."/>
            <person name="Lu Z."/>
            <person name="Zhao P."/>
            <person name="Sumathipala N."/>
            <person name="Altincicek B."/>
            <person name="Vilcinskas A."/>
            <person name="Williams M."/>
            <person name="Hultmark D."/>
            <person name="Hetru C."/>
            <person name="Jiang H."/>
            <person name="Grimmelikhuijzen C.J."/>
            <person name="Hauser F."/>
            <person name="Cazzamali G."/>
            <person name="Williamson M."/>
            <person name="Park Y."/>
            <person name="Li B."/>
            <person name="Tanaka Y."/>
            <person name="Predel R."/>
            <person name="Neupert S."/>
            <person name="Schachtner J."/>
            <person name="Verleyen P."/>
            <person name="Raible F."/>
            <person name="Bork P."/>
            <person name="Friedrich M."/>
            <person name="Walden K.K."/>
            <person name="Robertson H.M."/>
            <person name="Angeli S."/>
            <person name="Foret S."/>
            <person name="Bucher G."/>
            <person name="Schuetz S."/>
            <person name="Maleszka R."/>
            <person name="Wimmer E.A."/>
            <person name="Beeman R.W."/>
            <person name="Lorenzen M."/>
            <person name="Tomoyasu Y."/>
            <person name="Miller S.C."/>
            <person name="Grossmann D."/>
            <person name="Bucher G."/>
        </authorList>
    </citation>
    <scope>NUCLEOTIDE SEQUENCE [LARGE SCALE GENOMIC DNA]</scope>
    <source>
        <strain evidence="9 10">Georgia GA2</strain>
    </source>
</reference>
<evidence type="ECO:0000256" key="6">
    <source>
        <dbReference type="ARBA" id="ARBA00023170"/>
    </source>
</evidence>
<evidence type="ECO:0000256" key="3">
    <source>
        <dbReference type="ARBA" id="ARBA00022692"/>
    </source>
</evidence>
<feature type="transmembrane region" description="Helical" evidence="8">
    <location>
        <begin position="146"/>
        <end position="169"/>
    </location>
</feature>
<keyword evidence="4 8" id="KW-1133">Transmembrane helix</keyword>
<dbReference type="InterPro" id="IPR013604">
    <property type="entry name" value="7TM_chemorcpt"/>
</dbReference>
<comment type="subcellular location">
    <subcellularLocation>
        <location evidence="1 8">Cell membrane</location>
        <topology evidence="1 8">Multi-pass membrane protein</topology>
    </subcellularLocation>
</comment>
<name>D6WXU1_TRICA</name>
<protein>
    <recommendedName>
        <fullName evidence="8">Gustatory receptor</fullName>
    </recommendedName>
</protein>
<keyword evidence="7 8" id="KW-0807">Transducer</keyword>
<dbReference type="EMBL" id="KQ971362">
    <property type="protein sequence ID" value="EFA09285.1"/>
    <property type="molecule type" value="Genomic_DNA"/>
</dbReference>
<keyword evidence="2 8" id="KW-1003">Cell membrane</keyword>
<dbReference type="PANTHER" id="PTHR21143:SF104">
    <property type="entry name" value="GUSTATORY RECEPTOR 8A-RELATED"/>
    <property type="match status" value="1"/>
</dbReference>
<keyword evidence="10" id="KW-1185">Reference proteome</keyword>
<keyword evidence="3 8" id="KW-0812">Transmembrane</keyword>
<sequence length="347" mass="40140">MDVKTIDTIFQLGKFALLTPKSRSEKTPSLGRKIYAFILMVFLTVGALVNIVCKIPHYQTLGLMQMVLRVLSDFSLLLSTVFALVMVKTTTRGWYHLIRNLSQVCGSGTSRKTAFVAWFVSETLILICMQVAFMRKAAFRFIQTHFFQILQIFFIFFRAVTGITVLHMVKQCYHSQKEIIRKGFEALPSVEHNLLLLKEAVSCFNDIFGWNFFYFIIFGICRTLVLIDDNVKSPKGMITRVVYYNFSLEVLGGLVILVKFWTYALYFIMLADKVVKEFDDIFADFSEIFARTTNNKKYSLLNEIEQCRPKFSAARFYDINKSTVFSIISTVTTFVIIILQFELRVEF</sequence>
<evidence type="ECO:0000313" key="10">
    <source>
        <dbReference type="Proteomes" id="UP000007266"/>
    </source>
</evidence>
<evidence type="ECO:0000256" key="5">
    <source>
        <dbReference type="ARBA" id="ARBA00023136"/>
    </source>
</evidence>
<dbReference type="GO" id="GO:0007165">
    <property type="term" value="P:signal transduction"/>
    <property type="evidence" value="ECO:0007669"/>
    <property type="project" value="UniProtKB-KW"/>
</dbReference>
<evidence type="ECO:0000256" key="2">
    <source>
        <dbReference type="ARBA" id="ARBA00022475"/>
    </source>
</evidence>
<feature type="transmembrane region" description="Helical" evidence="8">
    <location>
        <begin position="34"/>
        <end position="53"/>
    </location>
</feature>
<dbReference type="GO" id="GO:0043025">
    <property type="term" value="C:neuronal cell body"/>
    <property type="evidence" value="ECO:0000318"/>
    <property type="project" value="GO_Central"/>
</dbReference>
<keyword evidence="6 8" id="KW-0675">Receptor</keyword>
<comment type="function">
    <text evidence="8">Gustatory receptor which mediates acceptance or avoidance behavior, depending on its substrates.</text>
</comment>
<proteinExistence type="inferred from homology"/>
<dbReference type="PhylomeDB" id="D6WXU1"/>
<dbReference type="Proteomes" id="UP000007266">
    <property type="component" value="Linkage group 8"/>
</dbReference>
<dbReference type="PANTHER" id="PTHR21143">
    <property type="entry name" value="INVERTEBRATE GUSTATORY RECEPTOR"/>
    <property type="match status" value="1"/>
</dbReference>
<dbReference type="AlphaFoldDB" id="D6WXU1"/>